<gene>
    <name evidence="2" type="ORF">PMAYCL1PPCAC_26565</name>
</gene>
<accession>A0AAN5I9S7</accession>
<sequence length="202" mass="23079">MGGRRRMGVNEWVAPCDETLHAIQSRGLLNPPFLFMYCLYLLCLLIFTSPTSLPSTFLFLVVSKPPKPIIFATSSSMPAIDERSTGAAARGVLDRDRRLPSLSRSLRSLLSSRRRSSLSLSLRSSRFSLNLRFSGVLLLRRSRLLSRRVRSLSRSSLVSRPSLLSRLLLRSRRESRLGERERERRRRSTGLRLRLRAMAHCP</sequence>
<keyword evidence="1" id="KW-0472">Membrane</keyword>
<evidence type="ECO:0000313" key="2">
    <source>
        <dbReference type="EMBL" id="GMR56370.1"/>
    </source>
</evidence>
<dbReference type="Proteomes" id="UP001328107">
    <property type="component" value="Unassembled WGS sequence"/>
</dbReference>
<keyword evidence="1" id="KW-0812">Transmembrane</keyword>
<evidence type="ECO:0000256" key="1">
    <source>
        <dbReference type="SAM" id="Phobius"/>
    </source>
</evidence>
<feature type="transmembrane region" description="Helical" evidence="1">
    <location>
        <begin position="34"/>
        <end position="62"/>
    </location>
</feature>
<protein>
    <submittedName>
        <fullName evidence="2">Uncharacterized protein</fullName>
    </submittedName>
</protein>
<keyword evidence="1" id="KW-1133">Transmembrane helix</keyword>
<reference evidence="3" key="1">
    <citation type="submission" date="2022-10" db="EMBL/GenBank/DDBJ databases">
        <title>Genome assembly of Pristionchus species.</title>
        <authorList>
            <person name="Yoshida K."/>
            <person name="Sommer R.J."/>
        </authorList>
    </citation>
    <scope>NUCLEOTIDE SEQUENCE [LARGE SCALE GENOMIC DNA]</scope>
    <source>
        <strain evidence="3">RS5460</strain>
    </source>
</reference>
<dbReference type="AlphaFoldDB" id="A0AAN5I9S7"/>
<organism evidence="2 3">
    <name type="scientific">Pristionchus mayeri</name>
    <dbReference type="NCBI Taxonomy" id="1317129"/>
    <lineage>
        <taxon>Eukaryota</taxon>
        <taxon>Metazoa</taxon>
        <taxon>Ecdysozoa</taxon>
        <taxon>Nematoda</taxon>
        <taxon>Chromadorea</taxon>
        <taxon>Rhabditida</taxon>
        <taxon>Rhabditina</taxon>
        <taxon>Diplogasteromorpha</taxon>
        <taxon>Diplogasteroidea</taxon>
        <taxon>Neodiplogasteridae</taxon>
        <taxon>Pristionchus</taxon>
    </lineage>
</organism>
<feature type="non-terminal residue" evidence="2">
    <location>
        <position position="202"/>
    </location>
</feature>
<name>A0AAN5I9S7_9BILA</name>
<evidence type="ECO:0000313" key="3">
    <source>
        <dbReference type="Proteomes" id="UP001328107"/>
    </source>
</evidence>
<dbReference type="EMBL" id="BTRK01000005">
    <property type="protein sequence ID" value="GMR56370.1"/>
    <property type="molecule type" value="Genomic_DNA"/>
</dbReference>
<proteinExistence type="predicted"/>
<keyword evidence="3" id="KW-1185">Reference proteome</keyword>
<comment type="caution">
    <text evidence="2">The sequence shown here is derived from an EMBL/GenBank/DDBJ whole genome shotgun (WGS) entry which is preliminary data.</text>
</comment>